<feature type="compositionally biased region" description="Low complexity" evidence="1">
    <location>
        <begin position="620"/>
        <end position="639"/>
    </location>
</feature>
<feature type="compositionally biased region" description="Low complexity" evidence="1">
    <location>
        <begin position="657"/>
        <end position="669"/>
    </location>
</feature>
<feature type="region of interest" description="Disordered" evidence="1">
    <location>
        <begin position="468"/>
        <end position="929"/>
    </location>
</feature>
<gene>
    <name evidence="2" type="ORF">A1Q1_01792</name>
</gene>
<dbReference type="Pfam" id="PF10295">
    <property type="entry name" value="DUF2406"/>
    <property type="match status" value="1"/>
</dbReference>
<feature type="compositionally biased region" description="Basic and acidic residues" evidence="1">
    <location>
        <begin position="512"/>
        <end position="530"/>
    </location>
</feature>
<feature type="compositionally biased region" description="Polar residues" evidence="1">
    <location>
        <begin position="690"/>
        <end position="703"/>
    </location>
</feature>
<feature type="compositionally biased region" description="Polar residues" evidence="1">
    <location>
        <begin position="389"/>
        <end position="408"/>
    </location>
</feature>
<name>J5QUC2_TRIAS</name>
<feature type="compositionally biased region" description="Polar residues" evidence="1">
    <location>
        <begin position="842"/>
        <end position="866"/>
    </location>
</feature>
<dbReference type="GeneID" id="25985306"/>
<accession>J5QUC2</accession>
<feature type="region of interest" description="Disordered" evidence="1">
    <location>
        <begin position="1"/>
        <end position="183"/>
    </location>
</feature>
<feature type="compositionally biased region" description="Basic and acidic residues" evidence="1">
    <location>
        <begin position="474"/>
        <end position="495"/>
    </location>
</feature>
<comment type="caution">
    <text evidence="2">The sequence shown here is derived from an EMBL/GenBank/DDBJ whole genome shotgun (WGS) entry which is preliminary data.</text>
</comment>
<feature type="compositionally biased region" description="Low complexity" evidence="1">
    <location>
        <begin position="270"/>
        <end position="282"/>
    </location>
</feature>
<protein>
    <submittedName>
        <fullName evidence="2">Uncharacterized protein</fullName>
    </submittedName>
</protein>
<sequence length="929" mass="97625">MALNAAVTLQPWEEQQLPSPTDEKKSLPSLDLSRTRSTSLSTHSGDTSLHRVVSGDPDCPPPAWKRRPSQRSSSIGPTSTSSSLPTRSQSLSASSPHQPQRRLPNGLRMTHANGLSPSASRGGFPRQGPPPAAFRGRARLGNGSNRSSLASYDGMNSEELWTLEDDPTPDMSNPTRSAAERPLDTVRRMSYTISDQSLYAGMPTEIIWPTAPAEEEYLYEPPPKTRSLTNVASIKRRTTLRKSKSKGAAMDSHPPISGGGYPKRAASKDALSSAHSSTTSLSIPHNKSQASLKSSRPPSMAGVGAYHYDLLGALAPRDGGYAIAAQIGHSFSPVSSVNSLDDRRSIHASPPGSFRGARVPSSRSSGMRWSVDGEDPILPPGPVRGSGGSMLSVSSTQSDDYDSPQSAQLAVAQATRPCEPSPLSMQTTTAADMDAVSSPVAVEAPQMFASVPAPAPINMFADVPVEEAEPAAADLKKSKTKKEMKAEKKEAEKQAKLAAKAEAQRAAQQKADAAKKAADDKRRAQEEAVRAKAQAKADAARKQQEDKERAKLQKKEAEQKKFEQAKAAEQRKIAEQKRAAEWKKEQKLKKAAAPEPKVVAAPVKTEQAPKRRTSLKFKRSSSGAGPASTAAVPVATPATRGSPPPAPSQASRLTPPVAAAAGGAAAVAASQLSSPSNSELYTGPRPPSDRTPSLSSTQASSTPRPEKRGFMSSLKKRFSMANMEPTPTLQKPRPNSIAVSQGSPTPSAPIAQAAPLRADAPAPAPAPAPATQHAPIVQPPPRSTSSPQKAPVQQQRPSMPPPVIIPPRGSSANAAMPVAIPMRGSSLAIVGGSESSDDNVESGASNPSSVIVTPTISMDRNSTSSLLEHPRPSGAFRERSDSGISAGGSQTTDGGLHTPPSEASFPAPLQNRKESDSMHMQPPPALTVV</sequence>
<feature type="region of interest" description="Disordered" evidence="1">
    <location>
        <begin position="219"/>
        <end position="298"/>
    </location>
</feature>
<feature type="compositionally biased region" description="Basic residues" evidence="1">
    <location>
        <begin position="234"/>
        <end position="245"/>
    </location>
</feature>
<dbReference type="AlphaFoldDB" id="J5QUC2"/>
<feature type="compositionally biased region" description="Low complexity" evidence="1">
    <location>
        <begin position="748"/>
        <end position="761"/>
    </location>
</feature>
<reference evidence="2 3" key="1">
    <citation type="journal article" date="2012" name="Eukaryot. Cell">
        <title>Draft genome sequence of CBS 2479, the standard type strain of Trichosporon asahii.</title>
        <authorList>
            <person name="Yang R.Y."/>
            <person name="Li H.T."/>
            <person name="Zhu H."/>
            <person name="Zhou G.P."/>
            <person name="Wang M."/>
            <person name="Wang L."/>
        </authorList>
    </citation>
    <scope>NUCLEOTIDE SEQUENCE [LARGE SCALE GENOMIC DNA]</scope>
    <source>
        <strain evidence="3">ATCC 90039 / CBS 2479 / JCM 2466 / KCTC 7840 / NCYC 2677 / UAMH 7654</strain>
    </source>
</reference>
<dbReference type="KEGG" id="tasa:A1Q1_01792"/>
<proteinExistence type="predicted"/>
<dbReference type="HOGENOM" id="CLU_314782_0_0_1"/>
<feature type="compositionally biased region" description="Low complexity" evidence="1">
    <location>
        <begin position="591"/>
        <end position="604"/>
    </location>
</feature>
<feature type="region of interest" description="Disordered" evidence="1">
    <location>
        <begin position="334"/>
        <end position="425"/>
    </location>
</feature>
<feature type="compositionally biased region" description="Low complexity" evidence="1">
    <location>
        <begin position="70"/>
        <end position="96"/>
    </location>
</feature>
<evidence type="ECO:0000313" key="2">
    <source>
        <dbReference type="EMBL" id="EJT49143.1"/>
    </source>
</evidence>
<organism evidence="2 3">
    <name type="scientific">Trichosporon asahii var. asahii (strain ATCC 90039 / CBS 2479 / JCM 2466 / KCTC 7840 / NBRC 103889/ NCYC 2677 / UAMH 7654)</name>
    <name type="common">Yeast</name>
    <dbReference type="NCBI Taxonomy" id="1186058"/>
    <lineage>
        <taxon>Eukaryota</taxon>
        <taxon>Fungi</taxon>
        <taxon>Dikarya</taxon>
        <taxon>Basidiomycota</taxon>
        <taxon>Agaricomycotina</taxon>
        <taxon>Tremellomycetes</taxon>
        <taxon>Trichosporonales</taxon>
        <taxon>Trichosporonaceae</taxon>
        <taxon>Trichosporon</taxon>
    </lineage>
</organism>
<evidence type="ECO:0000256" key="1">
    <source>
        <dbReference type="SAM" id="MobiDB-lite"/>
    </source>
</evidence>
<dbReference type="RefSeq" id="XP_014180306.1">
    <property type="nucleotide sequence ID" value="XM_014324831.1"/>
</dbReference>
<dbReference type="OrthoDB" id="5330253at2759"/>
<feature type="compositionally biased region" description="Basic and acidic residues" evidence="1">
    <location>
        <begin position="538"/>
        <end position="585"/>
    </location>
</feature>
<dbReference type="InterPro" id="IPR018809">
    <property type="entry name" value="DUF2406"/>
</dbReference>
<evidence type="ECO:0000313" key="3">
    <source>
        <dbReference type="Proteomes" id="UP000002748"/>
    </source>
</evidence>
<dbReference type="VEuPathDB" id="FungiDB:A1Q1_01792"/>
<dbReference type="Proteomes" id="UP000002748">
    <property type="component" value="Unassembled WGS sequence"/>
</dbReference>
<feature type="compositionally biased region" description="Low complexity" evidence="1">
    <location>
        <begin position="27"/>
        <end position="44"/>
    </location>
</feature>
<dbReference type="EMBL" id="ALBS01000178">
    <property type="protein sequence ID" value="EJT49143.1"/>
    <property type="molecule type" value="Genomic_DNA"/>
</dbReference>
<feature type="compositionally biased region" description="Polar residues" evidence="1">
    <location>
        <begin position="283"/>
        <end position="297"/>
    </location>
</feature>
<feature type="compositionally biased region" description="Polar residues" evidence="1">
    <location>
        <begin position="783"/>
        <end position="796"/>
    </location>
</feature>
<feature type="compositionally biased region" description="Basic and acidic residues" evidence="1">
    <location>
        <begin position="868"/>
        <end position="881"/>
    </location>
</feature>
<feature type="compositionally biased region" description="Low complexity" evidence="1">
    <location>
        <begin position="496"/>
        <end position="511"/>
    </location>
</feature>
<feature type="compositionally biased region" description="Basic residues" evidence="1">
    <location>
        <begin position="610"/>
        <end position="619"/>
    </location>
</feature>
<feature type="compositionally biased region" description="Polar residues" evidence="1">
    <location>
        <begin position="670"/>
        <end position="680"/>
    </location>
</feature>